<feature type="domain" description="Peptidase S9 prolyl oligopeptidase catalytic" evidence="3">
    <location>
        <begin position="179"/>
        <end position="306"/>
    </location>
</feature>
<proteinExistence type="predicted"/>
<dbReference type="InterPro" id="IPR050300">
    <property type="entry name" value="GDXG_lipolytic_enzyme"/>
</dbReference>
<dbReference type="InterPro" id="IPR029058">
    <property type="entry name" value="AB_hydrolase_fold"/>
</dbReference>
<evidence type="ECO:0000256" key="2">
    <source>
        <dbReference type="SAM" id="SignalP"/>
    </source>
</evidence>
<evidence type="ECO:0000256" key="1">
    <source>
        <dbReference type="ARBA" id="ARBA00022801"/>
    </source>
</evidence>
<keyword evidence="1" id="KW-0378">Hydrolase</keyword>
<accession>A0ABU1MST4</accession>
<keyword evidence="5" id="KW-1185">Reference proteome</keyword>
<gene>
    <name evidence="4" type="ORF">J2792_004293</name>
</gene>
<evidence type="ECO:0000313" key="5">
    <source>
        <dbReference type="Proteomes" id="UP001184150"/>
    </source>
</evidence>
<feature type="chain" id="PRO_5047060600" evidence="2">
    <location>
        <begin position="26"/>
        <end position="331"/>
    </location>
</feature>
<protein>
    <submittedName>
        <fullName evidence="4">Acetyl esterase/lipase</fullName>
    </submittedName>
</protein>
<dbReference type="RefSeq" id="WP_309806663.1">
    <property type="nucleotide sequence ID" value="NZ_JAVDRD010000026.1"/>
</dbReference>
<feature type="signal peptide" evidence="2">
    <location>
        <begin position="1"/>
        <end position="25"/>
    </location>
</feature>
<reference evidence="4 5" key="1">
    <citation type="submission" date="2023-07" db="EMBL/GenBank/DDBJ databases">
        <title>Sorghum-associated microbial communities from plants grown in Nebraska, USA.</title>
        <authorList>
            <person name="Schachtman D."/>
        </authorList>
    </citation>
    <scope>NUCLEOTIDE SEQUENCE [LARGE SCALE GENOMIC DNA]</scope>
    <source>
        <strain evidence="4 5">DS1027</strain>
    </source>
</reference>
<keyword evidence="2" id="KW-0732">Signal</keyword>
<organism evidence="4 5">
    <name type="scientific">Novosphingobium capsulatum</name>
    <dbReference type="NCBI Taxonomy" id="13688"/>
    <lineage>
        <taxon>Bacteria</taxon>
        <taxon>Pseudomonadati</taxon>
        <taxon>Pseudomonadota</taxon>
        <taxon>Alphaproteobacteria</taxon>
        <taxon>Sphingomonadales</taxon>
        <taxon>Sphingomonadaceae</taxon>
        <taxon>Novosphingobium</taxon>
    </lineage>
</organism>
<dbReference type="PANTHER" id="PTHR48081:SF6">
    <property type="entry name" value="PEPTIDASE S9 PROLYL OLIGOPEPTIDASE CATALYTIC DOMAIN-CONTAINING PROTEIN"/>
    <property type="match status" value="1"/>
</dbReference>
<evidence type="ECO:0000313" key="4">
    <source>
        <dbReference type="EMBL" id="MDR6513399.1"/>
    </source>
</evidence>
<dbReference type="SUPFAM" id="SSF53474">
    <property type="entry name" value="alpha/beta-Hydrolases"/>
    <property type="match status" value="1"/>
</dbReference>
<dbReference type="Gene3D" id="3.40.50.1820">
    <property type="entry name" value="alpha/beta hydrolase"/>
    <property type="match status" value="1"/>
</dbReference>
<dbReference type="EMBL" id="JAVDRD010000026">
    <property type="protein sequence ID" value="MDR6513399.1"/>
    <property type="molecule type" value="Genomic_DNA"/>
</dbReference>
<name>A0ABU1MST4_9SPHN</name>
<dbReference type="Proteomes" id="UP001184150">
    <property type="component" value="Unassembled WGS sequence"/>
</dbReference>
<dbReference type="PANTHER" id="PTHR48081">
    <property type="entry name" value="AB HYDROLASE SUPERFAMILY PROTEIN C4A8.06C"/>
    <property type="match status" value="1"/>
</dbReference>
<evidence type="ECO:0000259" key="3">
    <source>
        <dbReference type="Pfam" id="PF00326"/>
    </source>
</evidence>
<sequence length="331" mass="35672">MSRLNIVRLLALAGAVCICASSATAQQGKQTSPPDGAIDKVEIWQAPAGSQQINIWPGAVPDGTFRPQPAETVRTYHDAAATGGKSQVVMNIAIPTMTVMAPKEPRTKTAVIVFPGGGFQKVFVGMEGTELCDWLTAKGVTCIVSKYRAPGGNDFYDAEKDRQITPKIPRALQDAQRTIRLVRSKAAELGIDPHRIGVLGMSAGGYLVAQTSNILAPTYRPVDAIDGISSRPDFSIALYPGHICRDHGAFDPKLPVSKAAPPQFIVQAWDDEIDPVCNSLMYASALNKAGVPTELHLFARGGHAFALRHSNDPVGKWPELVELWLRQINML</sequence>
<dbReference type="Pfam" id="PF00326">
    <property type="entry name" value="Peptidase_S9"/>
    <property type="match status" value="1"/>
</dbReference>
<comment type="caution">
    <text evidence="4">The sequence shown here is derived from an EMBL/GenBank/DDBJ whole genome shotgun (WGS) entry which is preliminary data.</text>
</comment>
<dbReference type="InterPro" id="IPR001375">
    <property type="entry name" value="Peptidase_S9_cat"/>
</dbReference>